<dbReference type="Ensembl" id="ENSCSAVT00000002945.1">
    <property type="protein sequence ID" value="ENSCSAVP00000002901.1"/>
    <property type="gene ID" value="ENSCSAVG00000001736.1"/>
</dbReference>
<organism evidence="3 4">
    <name type="scientific">Ciona savignyi</name>
    <name type="common">Pacific transparent sea squirt</name>
    <dbReference type="NCBI Taxonomy" id="51511"/>
    <lineage>
        <taxon>Eukaryota</taxon>
        <taxon>Metazoa</taxon>
        <taxon>Chordata</taxon>
        <taxon>Tunicata</taxon>
        <taxon>Ascidiacea</taxon>
        <taxon>Phlebobranchia</taxon>
        <taxon>Cionidae</taxon>
        <taxon>Ciona</taxon>
    </lineage>
</organism>
<keyword evidence="2" id="KW-0732">Signal</keyword>
<dbReference type="AlphaFoldDB" id="H2YC53"/>
<dbReference type="Proteomes" id="UP000007875">
    <property type="component" value="Unassembled WGS sequence"/>
</dbReference>
<sequence>MKIVLVFAYVIVSISAEVTTPAAVSSSTHSSVEVALTTPATPTTTPTIRSSQPTTGITPSAQICITNYGQCVADDKSCTSDYSKVAGICTNNEICCIPSQGVVKSWAEKDEKCEKIYGTCQLESAPCSGVWGEA</sequence>
<feature type="signal peptide" evidence="2">
    <location>
        <begin position="1"/>
        <end position="16"/>
    </location>
</feature>
<evidence type="ECO:0000256" key="1">
    <source>
        <dbReference type="SAM" id="MobiDB-lite"/>
    </source>
</evidence>
<evidence type="ECO:0000256" key="2">
    <source>
        <dbReference type="SAM" id="SignalP"/>
    </source>
</evidence>
<proteinExistence type="predicted"/>
<reference evidence="4" key="1">
    <citation type="submission" date="2003-08" db="EMBL/GenBank/DDBJ databases">
        <authorList>
            <person name="Birren B."/>
            <person name="Nusbaum C."/>
            <person name="Abebe A."/>
            <person name="Abouelleil A."/>
            <person name="Adekoya E."/>
            <person name="Ait-zahra M."/>
            <person name="Allen N."/>
            <person name="Allen T."/>
            <person name="An P."/>
            <person name="Anderson M."/>
            <person name="Anderson S."/>
            <person name="Arachchi H."/>
            <person name="Armbruster J."/>
            <person name="Bachantsang P."/>
            <person name="Baldwin J."/>
            <person name="Barry A."/>
            <person name="Bayul T."/>
            <person name="Blitshsteyn B."/>
            <person name="Bloom T."/>
            <person name="Blye J."/>
            <person name="Boguslavskiy L."/>
            <person name="Borowsky M."/>
            <person name="Boukhgalter B."/>
            <person name="Brunache A."/>
            <person name="Butler J."/>
            <person name="Calixte N."/>
            <person name="Calvo S."/>
            <person name="Camarata J."/>
            <person name="Campo K."/>
            <person name="Chang J."/>
            <person name="Cheshatsang Y."/>
            <person name="Citroen M."/>
            <person name="Collymore A."/>
            <person name="Considine T."/>
            <person name="Cook A."/>
            <person name="Cooke P."/>
            <person name="Corum B."/>
            <person name="Cuomo C."/>
            <person name="David R."/>
            <person name="Dawoe T."/>
            <person name="Degray S."/>
            <person name="Dodge S."/>
            <person name="Dooley K."/>
            <person name="Dorje P."/>
            <person name="Dorjee K."/>
            <person name="Dorris L."/>
            <person name="Duffey N."/>
            <person name="Dupes A."/>
            <person name="Elkins T."/>
            <person name="Engels R."/>
            <person name="Erickson J."/>
            <person name="Farina A."/>
            <person name="Faro S."/>
            <person name="Ferreira P."/>
            <person name="Fischer H."/>
            <person name="Fitzgerald M."/>
            <person name="Foley K."/>
            <person name="Gage D."/>
            <person name="Galagan J."/>
            <person name="Gearin G."/>
            <person name="Gnerre S."/>
            <person name="Gnirke A."/>
            <person name="Goyette A."/>
            <person name="Graham J."/>
            <person name="Grandbois E."/>
            <person name="Gyaltsen K."/>
            <person name="Hafez N."/>
            <person name="Hagopian D."/>
            <person name="Hagos B."/>
            <person name="Hall J."/>
            <person name="Hatcher B."/>
            <person name="Heller A."/>
            <person name="Higgins H."/>
            <person name="Honan T."/>
            <person name="Horn A."/>
            <person name="Houde N."/>
            <person name="Hughes L."/>
            <person name="Hulme W."/>
            <person name="Husby E."/>
            <person name="Iliev I."/>
            <person name="Jaffe D."/>
            <person name="Jones C."/>
            <person name="Kamal M."/>
            <person name="Kamat A."/>
            <person name="Kamvysselis M."/>
            <person name="Karlsson E."/>
            <person name="Kells C."/>
            <person name="Kieu A."/>
            <person name="Kisner P."/>
            <person name="Kodira C."/>
            <person name="Kulbokas E."/>
            <person name="Labutti K."/>
            <person name="Lama D."/>
            <person name="Landers T."/>
            <person name="Leger J."/>
            <person name="Levine S."/>
            <person name="Lewis D."/>
            <person name="Lewis T."/>
            <person name="Lindblad-toh K."/>
            <person name="Liu X."/>
            <person name="Lokyitsang T."/>
            <person name="Lokyitsang Y."/>
            <person name="Lucien O."/>
            <person name="Lui A."/>
            <person name="Ma L.J."/>
            <person name="Mabbitt R."/>
            <person name="Macdonald J."/>
            <person name="Maclean C."/>
            <person name="Major J."/>
            <person name="Manning J."/>
            <person name="Marabella R."/>
            <person name="Maru K."/>
            <person name="Matthews C."/>
            <person name="Mauceli E."/>
            <person name="Mccarthy M."/>
            <person name="Mcdonough S."/>
            <person name="Mcghee T."/>
            <person name="Meldrim J."/>
            <person name="Meneus L."/>
            <person name="Mesirov J."/>
            <person name="Mihalev A."/>
            <person name="Mihova T."/>
            <person name="Mikkelsen T."/>
            <person name="Mlenga V."/>
            <person name="Moru K."/>
            <person name="Mozes J."/>
            <person name="Mulrain L."/>
            <person name="Munson G."/>
            <person name="Naylor J."/>
            <person name="Newes C."/>
            <person name="Nguyen C."/>
            <person name="Nguyen N."/>
            <person name="Nguyen T."/>
            <person name="Nicol R."/>
            <person name="Nielsen C."/>
            <person name="Nizzari M."/>
            <person name="Norbu C."/>
            <person name="Norbu N."/>
            <person name="O'donnell P."/>
            <person name="Okoawo O."/>
            <person name="O'leary S."/>
            <person name="Omotosho B."/>
            <person name="O'neill K."/>
            <person name="Osman S."/>
            <person name="Parker S."/>
            <person name="Perrin D."/>
            <person name="Phunkhang P."/>
            <person name="Piqani B."/>
            <person name="Purcell S."/>
            <person name="Rachupka T."/>
            <person name="Ramasamy U."/>
            <person name="Rameau R."/>
            <person name="Ray V."/>
            <person name="Raymond C."/>
            <person name="Retta R."/>
            <person name="Richardson S."/>
            <person name="Rise C."/>
            <person name="Rodriguez J."/>
            <person name="Rogers J."/>
            <person name="Rogov P."/>
            <person name="Rutman M."/>
            <person name="Schupbach R."/>
            <person name="Seaman C."/>
            <person name="Settipalli S."/>
            <person name="Sharpe T."/>
            <person name="Sheridan J."/>
            <person name="Sherpa N."/>
            <person name="Shi J."/>
            <person name="Smirnov S."/>
            <person name="Smith C."/>
            <person name="Sougnez C."/>
            <person name="Spencer B."/>
            <person name="Stalker J."/>
            <person name="Stange-thomann N."/>
            <person name="Stavropoulos S."/>
            <person name="Stetson K."/>
            <person name="Stone C."/>
            <person name="Stone S."/>
            <person name="Stubbs M."/>
            <person name="Talamas J."/>
            <person name="Tchuinga P."/>
            <person name="Tenzing P."/>
            <person name="Tesfaye S."/>
            <person name="Theodore J."/>
            <person name="Thoulutsang Y."/>
            <person name="Topham K."/>
            <person name="Towey S."/>
            <person name="Tsamla T."/>
            <person name="Tsomo N."/>
            <person name="Vallee D."/>
            <person name="Vassiliev H."/>
            <person name="Venkataraman V."/>
            <person name="Vinson J."/>
            <person name="Vo A."/>
            <person name="Wade C."/>
            <person name="Wang S."/>
            <person name="Wangchuk T."/>
            <person name="Wangdi T."/>
            <person name="Whittaker C."/>
            <person name="Wilkinson J."/>
            <person name="Wu Y."/>
            <person name="Wyman D."/>
            <person name="Yadav S."/>
            <person name="Yang S."/>
            <person name="Yang X."/>
            <person name="Yeager S."/>
            <person name="Yee E."/>
            <person name="Young G."/>
            <person name="Zainoun J."/>
            <person name="Zembeck L."/>
            <person name="Zimmer A."/>
            <person name="Zody M."/>
            <person name="Lander E."/>
        </authorList>
    </citation>
    <scope>NUCLEOTIDE SEQUENCE [LARGE SCALE GENOMIC DNA]</scope>
</reference>
<feature type="compositionally biased region" description="Low complexity" evidence="1">
    <location>
        <begin position="37"/>
        <end position="54"/>
    </location>
</feature>
<dbReference type="HOGENOM" id="CLU_109627_0_0_1"/>
<accession>H2YC53</accession>
<evidence type="ECO:0000313" key="3">
    <source>
        <dbReference type="Ensembl" id="ENSCSAVP00000002901.1"/>
    </source>
</evidence>
<dbReference type="GeneTree" id="ENSGT00730000112876"/>
<keyword evidence="4" id="KW-1185">Reference proteome</keyword>
<name>H2YC53_CIOSA</name>
<feature type="chain" id="PRO_5003577963" evidence="2">
    <location>
        <begin position="17"/>
        <end position="134"/>
    </location>
</feature>
<reference evidence="3" key="2">
    <citation type="submission" date="2025-08" db="UniProtKB">
        <authorList>
            <consortium name="Ensembl"/>
        </authorList>
    </citation>
    <scope>IDENTIFICATION</scope>
</reference>
<reference evidence="3" key="3">
    <citation type="submission" date="2025-09" db="UniProtKB">
        <authorList>
            <consortium name="Ensembl"/>
        </authorList>
    </citation>
    <scope>IDENTIFICATION</scope>
</reference>
<protein>
    <submittedName>
        <fullName evidence="3">Uncharacterized protein</fullName>
    </submittedName>
</protein>
<evidence type="ECO:0000313" key="4">
    <source>
        <dbReference type="Proteomes" id="UP000007875"/>
    </source>
</evidence>
<feature type="region of interest" description="Disordered" evidence="1">
    <location>
        <begin position="35"/>
        <end position="54"/>
    </location>
</feature>
<dbReference type="InParanoid" id="H2YC53"/>